<dbReference type="PANTHER" id="PTHR34794">
    <property type="entry name" value="EXPRESSED PROTEIN"/>
    <property type="match status" value="1"/>
</dbReference>
<dbReference type="InterPro" id="IPR039610">
    <property type="entry name" value="VQ29"/>
</dbReference>
<organism evidence="3 4">
    <name type="scientific">Arachis hypogaea</name>
    <name type="common">Peanut</name>
    <dbReference type="NCBI Taxonomy" id="3818"/>
    <lineage>
        <taxon>Eukaryota</taxon>
        <taxon>Viridiplantae</taxon>
        <taxon>Streptophyta</taxon>
        <taxon>Embryophyta</taxon>
        <taxon>Tracheophyta</taxon>
        <taxon>Spermatophyta</taxon>
        <taxon>Magnoliopsida</taxon>
        <taxon>eudicotyledons</taxon>
        <taxon>Gunneridae</taxon>
        <taxon>Pentapetalae</taxon>
        <taxon>rosids</taxon>
        <taxon>fabids</taxon>
        <taxon>Fabales</taxon>
        <taxon>Fabaceae</taxon>
        <taxon>Papilionoideae</taxon>
        <taxon>50 kb inversion clade</taxon>
        <taxon>dalbergioids sensu lato</taxon>
        <taxon>Dalbergieae</taxon>
        <taxon>Pterocarpus clade</taxon>
        <taxon>Arachis</taxon>
    </lineage>
</organism>
<protein>
    <recommendedName>
        <fullName evidence="2">VQ domain-containing protein</fullName>
    </recommendedName>
</protein>
<dbReference type="InterPro" id="IPR008889">
    <property type="entry name" value="VQ"/>
</dbReference>
<dbReference type="Pfam" id="PF05678">
    <property type="entry name" value="VQ"/>
    <property type="match status" value="1"/>
</dbReference>
<dbReference type="EMBL" id="SDMP01000011">
    <property type="protein sequence ID" value="RYR28923.1"/>
    <property type="molecule type" value="Genomic_DNA"/>
</dbReference>
<evidence type="ECO:0000313" key="4">
    <source>
        <dbReference type="Proteomes" id="UP000289738"/>
    </source>
</evidence>
<dbReference type="PANTHER" id="PTHR34794:SF1">
    <property type="entry name" value="OS10G0101800 PROTEIN"/>
    <property type="match status" value="1"/>
</dbReference>
<gene>
    <name evidence="3" type="ORF">Ahy_B01g053146</name>
</gene>
<comment type="caution">
    <text evidence="3">The sequence shown here is derived from an EMBL/GenBank/DDBJ whole genome shotgun (WGS) entry which is preliminary data.</text>
</comment>
<feature type="compositionally biased region" description="Low complexity" evidence="1">
    <location>
        <begin position="1"/>
        <end position="18"/>
    </location>
</feature>
<feature type="region of interest" description="Disordered" evidence="1">
    <location>
        <begin position="1"/>
        <end position="20"/>
    </location>
</feature>
<dbReference type="STRING" id="3818.A0A445AR63"/>
<evidence type="ECO:0000313" key="3">
    <source>
        <dbReference type="EMBL" id="RYR28923.1"/>
    </source>
</evidence>
<dbReference type="OrthoDB" id="689462at2759"/>
<keyword evidence="4" id="KW-1185">Reference proteome</keyword>
<accession>A0A445AR63</accession>
<name>A0A445AR63_ARAHY</name>
<evidence type="ECO:0000256" key="1">
    <source>
        <dbReference type="SAM" id="MobiDB-lite"/>
    </source>
</evidence>
<dbReference type="AlphaFoldDB" id="A0A445AR63"/>
<evidence type="ECO:0000259" key="2">
    <source>
        <dbReference type="Pfam" id="PF05678"/>
    </source>
</evidence>
<dbReference type="Proteomes" id="UP000289738">
    <property type="component" value="Chromosome B01"/>
</dbReference>
<dbReference type="Gramene" id="arahy.Tifrunner.gnm2.ann2.Ah11g157000.1">
    <property type="protein sequence ID" value="arahy.Tifrunner.gnm2.ann2.Ah11g157000.1-CDS-1"/>
    <property type="gene ID" value="arahy.Tifrunner.gnm2.ann2.Ah11g157000"/>
</dbReference>
<feature type="domain" description="VQ" evidence="2">
    <location>
        <begin position="64"/>
        <end position="86"/>
    </location>
</feature>
<sequence>MEAYYYSSSDSSSSSSKSMVESKRVVKPAYPFQPHSMLRSVKKSQSKPWRNKLHVAPMPPRPVKVYKVDAVNFRELVQQLTGARATEQFMKPPQSVARAETETILTNNSNSNFVAEAEVCTNNNNNDDNWYSNRDFQDDGVMGRSPSYYSNLWCNFPPISPGTLSSLESSRILLGLASKIDCVDG</sequence>
<reference evidence="3 4" key="1">
    <citation type="submission" date="2019-01" db="EMBL/GenBank/DDBJ databases">
        <title>Sequencing of cultivated peanut Arachis hypogaea provides insights into genome evolution and oil improvement.</title>
        <authorList>
            <person name="Chen X."/>
        </authorList>
    </citation>
    <scope>NUCLEOTIDE SEQUENCE [LARGE SCALE GENOMIC DNA]</scope>
    <source>
        <strain evidence="4">cv. Fuhuasheng</strain>
        <tissue evidence="3">Leaves</tissue>
    </source>
</reference>
<proteinExistence type="predicted"/>